<evidence type="ECO:0000313" key="2">
    <source>
        <dbReference type="EMBL" id="KAJ9133884.1"/>
    </source>
</evidence>
<accession>A0AA38RA28</accession>
<name>A0AA38RA28_9PEZI</name>
<feature type="domain" description="ThuA-like" evidence="1">
    <location>
        <begin position="164"/>
        <end position="249"/>
    </location>
</feature>
<reference evidence="2" key="1">
    <citation type="submission" date="2022-07" db="EMBL/GenBank/DDBJ databases">
        <title>Fungi with potential for degradation of polypropylene.</title>
        <authorList>
            <person name="Gostincar C."/>
        </authorList>
    </citation>
    <scope>NUCLEOTIDE SEQUENCE</scope>
    <source>
        <strain evidence="2">EXF-13308</strain>
    </source>
</reference>
<keyword evidence="2" id="KW-0315">Glutamine amidotransferase</keyword>
<dbReference type="Proteomes" id="UP001174694">
    <property type="component" value="Unassembled WGS sequence"/>
</dbReference>
<dbReference type="PANTHER" id="PTHR40469:SF2">
    <property type="entry name" value="GALACTOSE-BINDING DOMAIN-LIKE SUPERFAMILY PROTEIN"/>
    <property type="match status" value="1"/>
</dbReference>
<dbReference type="AlphaFoldDB" id="A0AA38RA28"/>
<feature type="domain" description="ThuA-like" evidence="1">
    <location>
        <begin position="12"/>
        <end position="144"/>
    </location>
</feature>
<dbReference type="Gene3D" id="3.40.50.880">
    <property type="match status" value="1"/>
</dbReference>
<evidence type="ECO:0000313" key="3">
    <source>
        <dbReference type="Proteomes" id="UP001174694"/>
    </source>
</evidence>
<dbReference type="EMBL" id="JANBVO010000047">
    <property type="protein sequence ID" value="KAJ9133884.1"/>
    <property type="molecule type" value="Genomic_DNA"/>
</dbReference>
<dbReference type="Pfam" id="PF06283">
    <property type="entry name" value="ThuA"/>
    <property type="match status" value="2"/>
</dbReference>
<keyword evidence="3" id="KW-1185">Reference proteome</keyword>
<proteinExistence type="predicted"/>
<sequence length="253" mass="27325">MEQQQEQQQVLRVLAFSKTSGYRHESIPAGVAGLRRLAATSSSSDSPFTVDATEDAAVFTPPSLARYAAIVLLQTSGDFLDGDQLGALKAFVHGGGGIVAIHCASTGMPSSEWYGRLIGAVFTEHPEPQPGLVVAEDPEHIILSNGTGLKALRGPDARGGGTDAGLSQWAWYDEWYNFKENPRVANGVHVLLRVSESSYRGGTLGEDHPVAWCQEFEGSRSFHTALGHFDEAWGDDTFTGQILNAIWWVARVL</sequence>
<dbReference type="InterPro" id="IPR029010">
    <property type="entry name" value="ThuA-like"/>
</dbReference>
<dbReference type="SUPFAM" id="SSF52317">
    <property type="entry name" value="Class I glutamine amidotransferase-like"/>
    <property type="match status" value="1"/>
</dbReference>
<protein>
    <submittedName>
        <fullName evidence="2">Class I glutamine amidotransferase-like protein</fullName>
    </submittedName>
</protein>
<dbReference type="PANTHER" id="PTHR40469">
    <property type="entry name" value="SECRETED GLYCOSYL HYDROLASE"/>
    <property type="match status" value="1"/>
</dbReference>
<dbReference type="InterPro" id="IPR029062">
    <property type="entry name" value="Class_I_gatase-like"/>
</dbReference>
<evidence type="ECO:0000259" key="1">
    <source>
        <dbReference type="Pfam" id="PF06283"/>
    </source>
</evidence>
<gene>
    <name evidence="2" type="ORF">NKR23_g10493</name>
</gene>
<organism evidence="2 3">
    <name type="scientific">Pleurostoma richardsiae</name>
    <dbReference type="NCBI Taxonomy" id="41990"/>
    <lineage>
        <taxon>Eukaryota</taxon>
        <taxon>Fungi</taxon>
        <taxon>Dikarya</taxon>
        <taxon>Ascomycota</taxon>
        <taxon>Pezizomycotina</taxon>
        <taxon>Sordariomycetes</taxon>
        <taxon>Sordariomycetidae</taxon>
        <taxon>Calosphaeriales</taxon>
        <taxon>Pleurostomataceae</taxon>
        <taxon>Pleurostoma</taxon>
    </lineage>
</organism>
<comment type="caution">
    <text evidence="2">The sequence shown here is derived from an EMBL/GenBank/DDBJ whole genome shotgun (WGS) entry which is preliminary data.</text>
</comment>